<feature type="transmembrane region" description="Helical" evidence="1">
    <location>
        <begin position="104"/>
        <end position="123"/>
    </location>
</feature>
<gene>
    <name evidence="2" type="ORF">SAMN05444170_5284</name>
</gene>
<dbReference type="EMBL" id="LT670849">
    <property type="protein sequence ID" value="SHN82841.1"/>
    <property type="molecule type" value="Genomic_DNA"/>
</dbReference>
<proteinExistence type="predicted"/>
<keyword evidence="3" id="KW-1185">Reference proteome</keyword>
<name>A0A1M7UIJ3_9BRAD</name>
<evidence type="ECO:0000256" key="1">
    <source>
        <dbReference type="SAM" id="Phobius"/>
    </source>
</evidence>
<keyword evidence="1" id="KW-1133">Transmembrane helix</keyword>
<dbReference type="AlphaFoldDB" id="A0A1M7UIJ3"/>
<protein>
    <submittedName>
        <fullName evidence="2">Uncharacterized protein</fullName>
    </submittedName>
</protein>
<evidence type="ECO:0000313" key="2">
    <source>
        <dbReference type="EMBL" id="SHN82841.1"/>
    </source>
</evidence>
<keyword evidence="1" id="KW-0812">Transmembrane</keyword>
<evidence type="ECO:0000313" key="3">
    <source>
        <dbReference type="Proteomes" id="UP000184096"/>
    </source>
</evidence>
<feature type="transmembrane region" description="Helical" evidence="1">
    <location>
        <begin position="72"/>
        <end position="92"/>
    </location>
</feature>
<reference evidence="3" key="1">
    <citation type="submission" date="2016-11" db="EMBL/GenBank/DDBJ databases">
        <authorList>
            <person name="Varghese N."/>
            <person name="Submissions S."/>
        </authorList>
    </citation>
    <scope>NUCLEOTIDE SEQUENCE [LARGE SCALE GENOMIC DNA]</scope>
    <source>
        <strain evidence="3">GAS401</strain>
    </source>
</reference>
<organism evidence="2 3">
    <name type="scientific">Bradyrhizobium erythrophlei</name>
    <dbReference type="NCBI Taxonomy" id="1437360"/>
    <lineage>
        <taxon>Bacteria</taxon>
        <taxon>Pseudomonadati</taxon>
        <taxon>Pseudomonadota</taxon>
        <taxon>Alphaproteobacteria</taxon>
        <taxon>Hyphomicrobiales</taxon>
        <taxon>Nitrobacteraceae</taxon>
        <taxon>Bradyrhizobium</taxon>
    </lineage>
</organism>
<accession>A0A1M7UIJ3</accession>
<keyword evidence="1" id="KW-0472">Membrane</keyword>
<feature type="transmembrane region" description="Helical" evidence="1">
    <location>
        <begin position="135"/>
        <end position="157"/>
    </location>
</feature>
<feature type="transmembrane region" description="Helical" evidence="1">
    <location>
        <begin position="27"/>
        <end position="52"/>
    </location>
</feature>
<sequence>MTISLHRSLALSYNPCMPETTPFPSRLILAAAAISGVLLALAVHMLGARFGLDLGGLWRSDAIVFMPAGAALAWWLIATVGFCGGYFTATLMHSAASGQIPMRMRQFLIAVGVLLLAGAGQVASGPSSMPTAGGFLAALAALALGALMAFCGAHFALRKA</sequence>
<dbReference type="Proteomes" id="UP000184096">
    <property type="component" value="Chromosome I"/>
</dbReference>